<evidence type="ECO:0000256" key="3">
    <source>
        <dbReference type="ARBA" id="ARBA00022525"/>
    </source>
</evidence>
<dbReference type="InterPro" id="IPR014710">
    <property type="entry name" value="RmlC-like_jellyroll"/>
</dbReference>
<feature type="domain" description="Cupin type-1" evidence="6">
    <location>
        <begin position="5"/>
        <end position="91"/>
    </location>
</feature>
<dbReference type="AlphaFoldDB" id="R7QGS5"/>
<comment type="similarity">
    <text evidence="2">Belongs to the germin family.</text>
</comment>
<evidence type="ECO:0000313" key="8">
    <source>
        <dbReference type="Proteomes" id="UP000012073"/>
    </source>
</evidence>
<reference evidence="8" key="1">
    <citation type="journal article" date="2013" name="Proc. Natl. Acad. Sci. U.S.A.">
        <title>Genome structure and metabolic features in the red seaweed Chondrus crispus shed light on evolution of the Archaeplastida.</title>
        <authorList>
            <person name="Collen J."/>
            <person name="Porcel B."/>
            <person name="Carre W."/>
            <person name="Ball S.G."/>
            <person name="Chaparro C."/>
            <person name="Tonon T."/>
            <person name="Barbeyron T."/>
            <person name="Michel G."/>
            <person name="Noel B."/>
            <person name="Valentin K."/>
            <person name="Elias M."/>
            <person name="Artiguenave F."/>
            <person name="Arun A."/>
            <person name="Aury J.M."/>
            <person name="Barbosa-Neto J.F."/>
            <person name="Bothwell J.H."/>
            <person name="Bouget F.Y."/>
            <person name="Brillet L."/>
            <person name="Cabello-Hurtado F."/>
            <person name="Capella-Gutierrez S."/>
            <person name="Charrier B."/>
            <person name="Cladiere L."/>
            <person name="Cock J.M."/>
            <person name="Coelho S.M."/>
            <person name="Colleoni C."/>
            <person name="Czjzek M."/>
            <person name="Da Silva C."/>
            <person name="Delage L."/>
            <person name="Denoeud F."/>
            <person name="Deschamps P."/>
            <person name="Dittami S.M."/>
            <person name="Gabaldon T."/>
            <person name="Gachon C.M."/>
            <person name="Groisillier A."/>
            <person name="Herve C."/>
            <person name="Jabbari K."/>
            <person name="Katinka M."/>
            <person name="Kloareg B."/>
            <person name="Kowalczyk N."/>
            <person name="Labadie K."/>
            <person name="Leblanc C."/>
            <person name="Lopez P.J."/>
            <person name="McLachlan D.H."/>
            <person name="Meslet-Cladiere L."/>
            <person name="Moustafa A."/>
            <person name="Nehr Z."/>
            <person name="Nyvall Collen P."/>
            <person name="Panaud O."/>
            <person name="Partensky F."/>
            <person name="Poulain J."/>
            <person name="Rensing S.A."/>
            <person name="Rousvoal S."/>
            <person name="Samson G."/>
            <person name="Symeonidi A."/>
            <person name="Weissenbach J."/>
            <person name="Zambounis A."/>
            <person name="Wincker P."/>
            <person name="Boyen C."/>
        </authorList>
    </citation>
    <scope>NUCLEOTIDE SEQUENCE [LARGE SCALE GENOMIC DNA]</scope>
    <source>
        <strain evidence="8">cv. Stackhouse</strain>
    </source>
</reference>
<dbReference type="EMBL" id="HG001792">
    <property type="protein sequence ID" value="CDF36615.1"/>
    <property type="molecule type" value="Genomic_DNA"/>
</dbReference>
<dbReference type="PhylomeDB" id="R7QGS5"/>
<dbReference type="GO" id="GO:0030145">
    <property type="term" value="F:manganese ion binding"/>
    <property type="evidence" value="ECO:0007669"/>
    <property type="project" value="InterPro"/>
</dbReference>
<protein>
    <recommendedName>
        <fullName evidence="6">Cupin type-1 domain-containing protein</fullName>
    </recommendedName>
</protein>
<dbReference type="Gene3D" id="2.60.120.10">
    <property type="entry name" value="Jelly Rolls"/>
    <property type="match status" value="1"/>
</dbReference>
<keyword evidence="8" id="KW-1185">Reference proteome</keyword>
<evidence type="ECO:0000256" key="5">
    <source>
        <dbReference type="ARBA" id="ARBA00023211"/>
    </source>
</evidence>
<dbReference type="InterPro" id="IPR001929">
    <property type="entry name" value="Germin"/>
</dbReference>
<keyword evidence="3" id="KW-0964">Secreted</keyword>
<sequence length="94" mass="10175">MTVIRVSVKAGRDLFTHFHPRASETVTLLRGKASVAFTFEGLGDARRVTNALRKGESTVFPQGLVHETTCISKKDCVFLAFLNSADPGIVPVSV</sequence>
<accession>R7QGS5</accession>
<dbReference type="PRINTS" id="PR00325">
    <property type="entry name" value="GERMIN"/>
</dbReference>
<organism evidence="7 8">
    <name type="scientific">Chondrus crispus</name>
    <name type="common">Carrageen Irish moss</name>
    <name type="synonym">Polymorpha crispa</name>
    <dbReference type="NCBI Taxonomy" id="2769"/>
    <lineage>
        <taxon>Eukaryota</taxon>
        <taxon>Rhodophyta</taxon>
        <taxon>Florideophyceae</taxon>
        <taxon>Rhodymeniophycidae</taxon>
        <taxon>Gigartinales</taxon>
        <taxon>Gigartinaceae</taxon>
        <taxon>Chondrus</taxon>
    </lineage>
</organism>
<dbReference type="SUPFAM" id="SSF51182">
    <property type="entry name" value="RmlC-like cupins"/>
    <property type="match status" value="1"/>
</dbReference>
<dbReference type="GO" id="GO:0005576">
    <property type="term" value="C:extracellular region"/>
    <property type="evidence" value="ECO:0007669"/>
    <property type="project" value="UniProtKB-SubCell"/>
</dbReference>
<dbReference type="OrthoDB" id="1921208at2759"/>
<evidence type="ECO:0000313" key="7">
    <source>
        <dbReference type="EMBL" id="CDF36615.1"/>
    </source>
</evidence>
<dbReference type="PANTHER" id="PTHR31238">
    <property type="entry name" value="GERMIN-LIKE PROTEIN SUBFAMILY 3 MEMBER 3"/>
    <property type="match status" value="1"/>
</dbReference>
<comment type="subcellular location">
    <subcellularLocation>
        <location evidence="1">Secreted</location>
    </subcellularLocation>
</comment>
<gene>
    <name evidence="7" type="ORF">CHC_T00005031001</name>
</gene>
<dbReference type="KEGG" id="ccp:CHC_T00005031001"/>
<evidence type="ECO:0000256" key="4">
    <source>
        <dbReference type="ARBA" id="ARBA00022723"/>
    </source>
</evidence>
<name>R7QGS5_CHOCR</name>
<dbReference type="Proteomes" id="UP000012073">
    <property type="component" value="Unassembled WGS sequence"/>
</dbReference>
<dbReference type="Gramene" id="CDF36615">
    <property type="protein sequence ID" value="CDF36615"/>
    <property type="gene ID" value="CHC_T00005031001"/>
</dbReference>
<dbReference type="InterPro" id="IPR006045">
    <property type="entry name" value="Cupin_1"/>
</dbReference>
<dbReference type="Pfam" id="PF00190">
    <property type="entry name" value="Cupin_1"/>
    <property type="match status" value="1"/>
</dbReference>
<dbReference type="RefSeq" id="XP_005716434.1">
    <property type="nucleotide sequence ID" value="XM_005716377.1"/>
</dbReference>
<evidence type="ECO:0000256" key="1">
    <source>
        <dbReference type="ARBA" id="ARBA00004613"/>
    </source>
</evidence>
<dbReference type="InterPro" id="IPR011051">
    <property type="entry name" value="RmlC_Cupin_sf"/>
</dbReference>
<evidence type="ECO:0000259" key="6">
    <source>
        <dbReference type="Pfam" id="PF00190"/>
    </source>
</evidence>
<keyword evidence="5" id="KW-0464">Manganese</keyword>
<keyword evidence="4" id="KW-0479">Metal-binding</keyword>
<proteinExistence type="inferred from homology"/>
<evidence type="ECO:0000256" key="2">
    <source>
        <dbReference type="ARBA" id="ARBA00007456"/>
    </source>
</evidence>
<dbReference type="GeneID" id="17324150"/>